<gene>
    <name evidence="1" type="ORF">CPELLU_LOCUS21677</name>
</gene>
<name>A0A9N9KJ96_9GLOM</name>
<dbReference type="EMBL" id="CAJVQA010083379">
    <property type="protein sequence ID" value="CAG8838155.1"/>
    <property type="molecule type" value="Genomic_DNA"/>
</dbReference>
<proteinExistence type="predicted"/>
<accession>A0A9N9KJ96</accession>
<feature type="non-terminal residue" evidence="1">
    <location>
        <position position="74"/>
    </location>
</feature>
<reference evidence="1" key="1">
    <citation type="submission" date="2021-06" db="EMBL/GenBank/DDBJ databases">
        <authorList>
            <person name="Kallberg Y."/>
            <person name="Tangrot J."/>
            <person name="Rosling A."/>
        </authorList>
    </citation>
    <scope>NUCLEOTIDE SEQUENCE</scope>
    <source>
        <strain evidence="1">FL966</strain>
    </source>
</reference>
<feature type="non-terminal residue" evidence="1">
    <location>
        <position position="1"/>
    </location>
</feature>
<dbReference type="AlphaFoldDB" id="A0A9N9KJ96"/>
<sequence>FEFDNSILNNFSKRAIFKKLMLTITTVNINLYKIEHYTDYNQDPLDKYDQTSSNKENNFINNNTISNAYKLRPS</sequence>
<dbReference type="Proteomes" id="UP000789759">
    <property type="component" value="Unassembled WGS sequence"/>
</dbReference>
<evidence type="ECO:0000313" key="1">
    <source>
        <dbReference type="EMBL" id="CAG8838155.1"/>
    </source>
</evidence>
<organism evidence="1 2">
    <name type="scientific">Cetraspora pellucida</name>
    <dbReference type="NCBI Taxonomy" id="1433469"/>
    <lineage>
        <taxon>Eukaryota</taxon>
        <taxon>Fungi</taxon>
        <taxon>Fungi incertae sedis</taxon>
        <taxon>Mucoromycota</taxon>
        <taxon>Glomeromycotina</taxon>
        <taxon>Glomeromycetes</taxon>
        <taxon>Diversisporales</taxon>
        <taxon>Gigasporaceae</taxon>
        <taxon>Cetraspora</taxon>
    </lineage>
</organism>
<evidence type="ECO:0000313" key="2">
    <source>
        <dbReference type="Proteomes" id="UP000789759"/>
    </source>
</evidence>
<comment type="caution">
    <text evidence="1">The sequence shown here is derived from an EMBL/GenBank/DDBJ whole genome shotgun (WGS) entry which is preliminary data.</text>
</comment>
<protein>
    <submittedName>
        <fullName evidence="1">15158_t:CDS:1</fullName>
    </submittedName>
</protein>
<keyword evidence="2" id="KW-1185">Reference proteome</keyword>